<evidence type="ECO:0000313" key="1">
    <source>
        <dbReference type="EMBL" id="ETP38613.1"/>
    </source>
</evidence>
<comment type="caution">
    <text evidence="1">The sequence shown here is derived from an EMBL/GenBank/DDBJ whole genome shotgun (WGS) entry which is preliminary data.</text>
</comment>
<dbReference type="PANTHER" id="PTHR34415:SF1">
    <property type="entry name" value="INTEGRASE CATALYTIC DOMAIN-CONTAINING PROTEIN"/>
    <property type="match status" value="1"/>
</dbReference>
<name>W2YUB4_PHYNI</name>
<sequence>MITRYRGQIQRDEQYTLLPAYFAWDQLYTEMHNFVLEHEMDVREPRSSSFRRIMLPCCPNIRIRSTRSNVCDVCSILFNKMRSGNTAQLTEELGLQTKAAQAMR</sequence>
<dbReference type="PANTHER" id="PTHR34415">
    <property type="entry name" value="INTEGRASE CATALYTIC DOMAIN-CONTAINING PROTEIN"/>
    <property type="match status" value="1"/>
</dbReference>
<reference evidence="1 2" key="1">
    <citation type="submission" date="2013-11" db="EMBL/GenBank/DDBJ databases">
        <title>The Genome Sequence of Phytophthora parasitica P10297.</title>
        <authorList>
            <consortium name="The Broad Institute Genomics Platform"/>
            <person name="Russ C."/>
            <person name="Tyler B."/>
            <person name="Panabieres F."/>
            <person name="Shan W."/>
            <person name="Tripathy S."/>
            <person name="Grunwald N."/>
            <person name="Machado M."/>
            <person name="Johnson C.S."/>
            <person name="Walker B."/>
            <person name="Young S.K."/>
            <person name="Zeng Q."/>
            <person name="Gargeya S."/>
            <person name="Fitzgerald M."/>
            <person name="Haas B."/>
            <person name="Abouelleil A."/>
            <person name="Allen A.W."/>
            <person name="Alvarado L."/>
            <person name="Arachchi H.M."/>
            <person name="Berlin A.M."/>
            <person name="Chapman S.B."/>
            <person name="Gainer-Dewar J."/>
            <person name="Goldberg J."/>
            <person name="Griggs A."/>
            <person name="Gujja S."/>
            <person name="Hansen M."/>
            <person name="Howarth C."/>
            <person name="Imamovic A."/>
            <person name="Ireland A."/>
            <person name="Larimer J."/>
            <person name="McCowan C."/>
            <person name="Murphy C."/>
            <person name="Pearson M."/>
            <person name="Poon T.W."/>
            <person name="Priest M."/>
            <person name="Roberts A."/>
            <person name="Saif S."/>
            <person name="Shea T."/>
            <person name="Sisk P."/>
            <person name="Sykes S."/>
            <person name="Wortman J."/>
            <person name="Nusbaum C."/>
            <person name="Birren B."/>
        </authorList>
    </citation>
    <scope>NUCLEOTIDE SEQUENCE [LARGE SCALE GENOMIC DNA]</scope>
    <source>
        <strain evidence="1 2">P10297</strain>
    </source>
</reference>
<dbReference type="AlphaFoldDB" id="W2YUB4"/>
<gene>
    <name evidence="1" type="ORF">F442_13835</name>
</gene>
<dbReference type="EMBL" id="ANIY01002898">
    <property type="protein sequence ID" value="ETP38613.1"/>
    <property type="molecule type" value="Genomic_DNA"/>
</dbReference>
<accession>W2YUB4</accession>
<evidence type="ECO:0000313" key="2">
    <source>
        <dbReference type="Proteomes" id="UP000018948"/>
    </source>
</evidence>
<dbReference type="Proteomes" id="UP000018948">
    <property type="component" value="Unassembled WGS sequence"/>
</dbReference>
<proteinExistence type="predicted"/>
<protein>
    <submittedName>
        <fullName evidence="1">Uncharacterized protein</fullName>
    </submittedName>
</protein>
<organism evidence="1 2">
    <name type="scientific">Phytophthora nicotianae P10297</name>
    <dbReference type="NCBI Taxonomy" id="1317064"/>
    <lineage>
        <taxon>Eukaryota</taxon>
        <taxon>Sar</taxon>
        <taxon>Stramenopiles</taxon>
        <taxon>Oomycota</taxon>
        <taxon>Peronosporomycetes</taxon>
        <taxon>Peronosporales</taxon>
        <taxon>Peronosporaceae</taxon>
        <taxon>Phytophthora</taxon>
    </lineage>
</organism>